<dbReference type="EMBL" id="LSSK01001207">
    <property type="protein sequence ID" value="OMH80383.1"/>
    <property type="molecule type" value="Genomic_DNA"/>
</dbReference>
<dbReference type="AlphaFoldDB" id="A0A1R1PHJ4"/>
<keyword evidence="3" id="KW-1185">Reference proteome</keyword>
<dbReference type="SUPFAM" id="SSF54236">
    <property type="entry name" value="Ubiquitin-like"/>
    <property type="match status" value="1"/>
</dbReference>
<gene>
    <name evidence="2" type="ORF">AX774_g6179</name>
</gene>
<evidence type="ECO:0000313" key="3">
    <source>
        <dbReference type="Proteomes" id="UP000188320"/>
    </source>
</evidence>
<dbReference type="Gene3D" id="3.10.20.90">
    <property type="entry name" value="Phosphatidylinositol 3-kinase Catalytic Subunit, Chain A, domain 1"/>
    <property type="match status" value="1"/>
</dbReference>
<sequence length="255" mass="27806">MIISVVQDTKTFKIEIPNEMELENLQALIEAETGIEPQNQRLLFNSYENKSVEIGFGAGSSGGSFGGVTELSTNPTSHSKVDAKKTLKELGIVGEDVVVVLERFDMKPNYSNIGLGSGSQIMGNKRTASYNNNVYSSSNPFVKGGASGYNTTGSGEMYGGLNYGYPPGHGHNTGGDSKANQDNPVNSITKFFMEKIPKMTKRQNTEEVHKSTSTNKSTQVLPTGEIETMRRKILQDKSFSNSIAQVSMHKFSNRE</sequence>
<dbReference type="InterPro" id="IPR000626">
    <property type="entry name" value="Ubiquitin-like_dom"/>
</dbReference>
<dbReference type="Proteomes" id="UP000188320">
    <property type="component" value="Unassembled WGS sequence"/>
</dbReference>
<proteinExistence type="predicted"/>
<comment type="caution">
    <text evidence="2">The sequence shown here is derived from an EMBL/GenBank/DDBJ whole genome shotgun (WGS) entry which is preliminary data.</text>
</comment>
<dbReference type="OrthoDB" id="1047367at2759"/>
<accession>A0A1R1PHJ4</accession>
<evidence type="ECO:0000259" key="1">
    <source>
        <dbReference type="PROSITE" id="PS50053"/>
    </source>
</evidence>
<evidence type="ECO:0000313" key="2">
    <source>
        <dbReference type="EMBL" id="OMH80383.1"/>
    </source>
</evidence>
<protein>
    <recommendedName>
        <fullName evidence="1">Ubiquitin-like domain-containing protein</fullName>
    </recommendedName>
</protein>
<dbReference type="Pfam" id="PF00240">
    <property type="entry name" value="ubiquitin"/>
    <property type="match status" value="1"/>
</dbReference>
<dbReference type="PROSITE" id="PS50053">
    <property type="entry name" value="UBIQUITIN_2"/>
    <property type="match status" value="1"/>
</dbReference>
<organism evidence="2 3">
    <name type="scientific">Zancudomyces culisetae</name>
    <name type="common">Gut fungus</name>
    <name type="synonym">Smittium culisetae</name>
    <dbReference type="NCBI Taxonomy" id="1213189"/>
    <lineage>
        <taxon>Eukaryota</taxon>
        <taxon>Fungi</taxon>
        <taxon>Fungi incertae sedis</taxon>
        <taxon>Zoopagomycota</taxon>
        <taxon>Kickxellomycotina</taxon>
        <taxon>Harpellomycetes</taxon>
        <taxon>Harpellales</taxon>
        <taxon>Legeriomycetaceae</taxon>
        <taxon>Zancudomyces</taxon>
    </lineage>
</organism>
<dbReference type="InterPro" id="IPR029071">
    <property type="entry name" value="Ubiquitin-like_domsf"/>
</dbReference>
<reference evidence="3" key="1">
    <citation type="submission" date="2017-01" db="EMBL/GenBank/DDBJ databases">
        <authorList>
            <person name="Wang Y."/>
            <person name="White M."/>
            <person name="Kvist S."/>
            <person name="Moncalvo J.-M."/>
        </authorList>
    </citation>
    <scope>NUCLEOTIDE SEQUENCE [LARGE SCALE GENOMIC DNA]</scope>
    <source>
        <strain evidence="3">COL-18-3</strain>
    </source>
</reference>
<feature type="domain" description="Ubiquitin-like" evidence="1">
    <location>
        <begin position="1"/>
        <end position="53"/>
    </location>
</feature>
<name>A0A1R1PHJ4_ZANCU</name>